<dbReference type="PROSITE" id="PS51007">
    <property type="entry name" value="CYTC"/>
    <property type="match status" value="2"/>
</dbReference>
<evidence type="ECO:0000256" key="2">
    <source>
        <dbReference type="ARBA" id="ARBA00022448"/>
    </source>
</evidence>
<dbReference type="InterPro" id="IPR024167">
    <property type="entry name" value="Cytochrome_c4-like"/>
</dbReference>
<dbReference type="PANTHER" id="PTHR33751">
    <property type="entry name" value="CBB3-TYPE CYTOCHROME C OXIDASE SUBUNIT FIXP"/>
    <property type="match status" value="1"/>
</dbReference>
<keyword evidence="5" id="KW-0574">Periplasm</keyword>
<evidence type="ECO:0000256" key="4">
    <source>
        <dbReference type="ARBA" id="ARBA00022723"/>
    </source>
</evidence>
<evidence type="ECO:0000259" key="10">
    <source>
        <dbReference type="PROSITE" id="PS51007"/>
    </source>
</evidence>
<dbReference type="EMBL" id="AP024238">
    <property type="protein sequence ID" value="BCO26993.1"/>
    <property type="molecule type" value="Genomic_DNA"/>
</dbReference>
<keyword evidence="4 8" id="KW-0479">Metal-binding</keyword>
<gene>
    <name evidence="11" type="ORF">MIZ03_1880</name>
</gene>
<feature type="domain" description="Cytochrome c" evidence="10">
    <location>
        <begin position="33"/>
        <end position="112"/>
    </location>
</feature>
<dbReference type="SUPFAM" id="SSF46626">
    <property type="entry name" value="Cytochrome c"/>
    <property type="match status" value="2"/>
</dbReference>
<accession>A0ABN6DAF6</accession>
<evidence type="ECO:0000256" key="1">
    <source>
        <dbReference type="ARBA" id="ARBA00004418"/>
    </source>
</evidence>
<sequence length="213" mass="22927">MICPINSYKHKLVLALRGLGVIFALGVACSEPAAAQDAASVAKNVCAGCHGEDGNSVVPMFPKIAGLQETYIVKQLRDFQAGRRKSDIMGPIVAALRPEDFLPLATHFAGQKMKASETEDKKLADFGKLVFFDGNEDTGLPACVGCHQAQGAGHLIYPRIGGQHAIYITQQLKNFTSGERSNDVSRFMRVVGKRMTEEEIDAVSAYLASLGTK</sequence>
<evidence type="ECO:0000256" key="8">
    <source>
        <dbReference type="PROSITE-ProRule" id="PRU00433"/>
    </source>
</evidence>
<evidence type="ECO:0000256" key="5">
    <source>
        <dbReference type="ARBA" id="ARBA00022764"/>
    </source>
</evidence>
<dbReference type="InterPro" id="IPR050597">
    <property type="entry name" value="Cytochrome_c_Oxidase_Subunit"/>
</dbReference>
<dbReference type="RefSeq" id="WP_223911340.1">
    <property type="nucleotide sequence ID" value="NZ_AP024238.1"/>
</dbReference>
<proteinExistence type="predicted"/>
<reference evidence="11 12" key="1">
    <citation type="journal article" date="2021" name="Microbiol. Spectr.">
        <title>A Single Bacterium Capable of Oxidation and Reduction of Iron at Circumneutral pH.</title>
        <authorList>
            <person name="Kato S."/>
            <person name="Ohkuma M."/>
        </authorList>
    </citation>
    <scope>NUCLEOTIDE SEQUENCE [LARGE SCALE GENOMIC DNA]</scope>
    <source>
        <strain evidence="11 12">MIZ03</strain>
    </source>
</reference>
<dbReference type="InterPro" id="IPR009056">
    <property type="entry name" value="Cyt_c-like_dom"/>
</dbReference>
<dbReference type="Proteomes" id="UP000824366">
    <property type="component" value="Chromosome"/>
</dbReference>
<keyword evidence="7 8" id="KW-0408">Iron</keyword>
<dbReference type="PIRSF" id="PIRSF000005">
    <property type="entry name" value="Cytochrome_c4"/>
    <property type="match status" value="1"/>
</dbReference>
<keyword evidence="12" id="KW-1185">Reference proteome</keyword>
<organism evidence="11 12">
    <name type="scientific">Rhodoferax lithotrophicus</name>
    <dbReference type="NCBI Taxonomy" id="2798804"/>
    <lineage>
        <taxon>Bacteria</taxon>
        <taxon>Pseudomonadati</taxon>
        <taxon>Pseudomonadota</taxon>
        <taxon>Betaproteobacteria</taxon>
        <taxon>Burkholderiales</taxon>
        <taxon>Comamonadaceae</taxon>
        <taxon>Rhodoferax</taxon>
    </lineage>
</organism>
<keyword evidence="2" id="KW-0813">Transport</keyword>
<evidence type="ECO:0000256" key="6">
    <source>
        <dbReference type="ARBA" id="ARBA00022982"/>
    </source>
</evidence>
<dbReference type="PANTHER" id="PTHR33751:SF9">
    <property type="entry name" value="CYTOCHROME C4"/>
    <property type="match status" value="1"/>
</dbReference>
<dbReference type="Gene3D" id="1.10.760.10">
    <property type="entry name" value="Cytochrome c-like domain"/>
    <property type="match status" value="2"/>
</dbReference>
<dbReference type="InterPro" id="IPR036909">
    <property type="entry name" value="Cyt_c-like_dom_sf"/>
</dbReference>
<feature type="signal peptide" evidence="9">
    <location>
        <begin position="1"/>
        <end position="35"/>
    </location>
</feature>
<evidence type="ECO:0000256" key="9">
    <source>
        <dbReference type="SAM" id="SignalP"/>
    </source>
</evidence>
<comment type="subcellular location">
    <subcellularLocation>
        <location evidence="1">Periplasm</location>
    </subcellularLocation>
</comment>
<evidence type="ECO:0000313" key="11">
    <source>
        <dbReference type="EMBL" id="BCO26993.1"/>
    </source>
</evidence>
<evidence type="ECO:0000256" key="3">
    <source>
        <dbReference type="ARBA" id="ARBA00022617"/>
    </source>
</evidence>
<keyword evidence="3 8" id="KW-0349">Heme</keyword>
<evidence type="ECO:0000313" key="12">
    <source>
        <dbReference type="Proteomes" id="UP000824366"/>
    </source>
</evidence>
<protein>
    <recommendedName>
        <fullName evidence="10">Cytochrome c domain-containing protein</fullName>
    </recommendedName>
</protein>
<feature type="domain" description="Cytochrome c" evidence="10">
    <location>
        <begin position="122"/>
        <end position="211"/>
    </location>
</feature>
<name>A0ABN6DAF6_9BURK</name>
<keyword evidence="6" id="KW-0249">Electron transport</keyword>
<dbReference type="Pfam" id="PF00034">
    <property type="entry name" value="Cytochrom_C"/>
    <property type="match status" value="2"/>
</dbReference>
<keyword evidence="9" id="KW-0732">Signal</keyword>
<evidence type="ECO:0000256" key="7">
    <source>
        <dbReference type="ARBA" id="ARBA00023004"/>
    </source>
</evidence>
<feature type="chain" id="PRO_5046884774" description="Cytochrome c domain-containing protein" evidence="9">
    <location>
        <begin position="36"/>
        <end position="213"/>
    </location>
</feature>